<dbReference type="UniPathway" id="UPA00077">
    <property type="reaction ID" value="UER00156"/>
</dbReference>
<dbReference type="FunFam" id="3.20.20.20:FF:000006">
    <property type="entry name" value="Dihydropteroate synthase"/>
    <property type="match status" value="1"/>
</dbReference>
<reference evidence="14 15" key="1">
    <citation type="submission" date="2018-09" db="EMBL/GenBank/DDBJ databases">
        <title>Genome sequencing of strain 2DFW10M-5.</title>
        <authorList>
            <person name="Heo J."/>
            <person name="Kim S.-J."/>
            <person name="Kwon S.-W."/>
        </authorList>
    </citation>
    <scope>NUCLEOTIDE SEQUENCE [LARGE SCALE GENOMIC DNA]</scope>
    <source>
        <strain evidence="14 15">2DFW10M-5</strain>
    </source>
</reference>
<comment type="cofactor">
    <cofactor evidence="2 12">
        <name>Mg(2+)</name>
        <dbReference type="ChEBI" id="CHEBI:18420"/>
    </cofactor>
</comment>
<evidence type="ECO:0000256" key="7">
    <source>
        <dbReference type="ARBA" id="ARBA00022679"/>
    </source>
</evidence>
<evidence type="ECO:0000256" key="2">
    <source>
        <dbReference type="ARBA" id="ARBA00001946"/>
    </source>
</evidence>
<dbReference type="GO" id="GO:0005829">
    <property type="term" value="C:cytosol"/>
    <property type="evidence" value="ECO:0007669"/>
    <property type="project" value="TreeGrafter"/>
</dbReference>
<comment type="pathway">
    <text evidence="3 12">Cofactor biosynthesis; tetrahydrofolate biosynthesis; 7,8-dihydrofolate from 2-amino-4-hydroxy-6-hydroxymethyl-7,8-dihydropteridine diphosphate and 4-aminobenzoate: step 1/2.</text>
</comment>
<evidence type="ECO:0000256" key="3">
    <source>
        <dbReference type="ARBA" id="ARBA00004763"/>
    </source>
</evidence>
<keyword evidence="7 12" id="KW-0808">Transferase</keyword>
<evidence type="ECO:0000256" key="10">
    <source>
        <dbReference type="ARBA" id="ARBA00022909"/>
    </source>
</evidence>
<evidence type="ECO:0000256" key="1">
    <source>
        <dbReference type="ARBA" id="ARBA00000012"/>
    </source>
</evidence>
<comment type="similarity">
    <text evidence="4 12">Belongs to the DHPS family.</text>
</comment>
<dbReference type="PANTHER" id="PTHR20941:SF1">
    <property type="entry name" value="FOLIC ACID SYNTHESIS PROTEIN FOL1"/>
    <property type="match status" value="1"/>
</dbReference>
<evidence type="ECO:0000313" key="14">
    <source>
        <dbReference type="EMBL" id="AYG03122.1"/>
    </source>
</evidence>
<organism evidence="14 15">
    <name type="scientific">Gryllotalpicola protaetiae</name>
    <dbReference type="NCBI Taxonomy" id="2419771"/>
    <lineage>
        <taxon>Bacteria</taxon>
        <taxon>Bacillati</taxon>
        <taxon>Actinomycetota</taxon>
        <taxon>Actinomycetes</taxon>
        <taxon>Micrococcales</taxon>
        <taxon>Microbacteriaceae</taxon>
        <taxon>Gryllotalpicola</taxon>
    </lineage>
</organism>
<dbReference type="Proteomes" id="UP000275069">
    <property type="component" value="Chromosome"/>
</dbReference>
<dbReference type="GO" id="GO:0046872">
    <property type="term" value="F:metal ion binding"/>
    <property type="evidence" value="ECO:0007669"/>
    <property type="project" value="UniProtKB-KW"/>
</dbReference>
<evidence type="ECO:0000256" key="4">
    <source>
        <dbReference type="ARBA" id="ARBA00009503"/>
    </source>
</evidence>
<keyword evidence="10 12" id="KW-0289">Folate biosynthesis</keyword>
<comment type="function">
    <text evidence="12">Catalyzes the condensation of para-aminobenzoate (pABA) with 6-hydroxymethyl-7,8-dihydropterin diphosphate (DHPt-PP) to form 7,8-dihydropteroate (H2Pte), the immediate precursor of folate derivatives.</text>
</comment>
<dbReference type="InterPro" id="IPR045031">
    <property type="entry name" value="DHP_synth-like"/>
</dbReference>
<protein>
    <recommendedName>
        <fullName evidence="6 12">Dihydropteroate synthase</fullName>
        <shortName evidence="12">DHPS</shortName>
        <ecNumber evidence="5 12">2.5.1.15</ecNumber>
    </recommendedName>
    <alternativeName>
        <fullName evidence="11 12">Dihydropteroate pyrophosphorylase</fullName>
    </alternativeName>
</protein>
<evidence type="ECO:0000256" key="8">
    <source>
        <dbReference type="ARBA" id="ARBA00022723"/>
    </source>
</evidence>
<evidence type="ECO:0000256" key="12">
    <source>
        <dbReference type="RuleBase" id="RU361205"/>
    </source>
</evidence>
<dbReference type="SUPFAM" id="SSF51717">
    <property type="entry name" value="Dihydropteroate synthetase-like"/>
    <property type="match status" value="1"/>
</dbReference>
<dbReference type="KEGG" id="gry:D7I44_05970"/>
<name>A0A387BL93_9MICO</name>
<keyword evidence="15" id="KW-1185">Reference proteome</keyword>
<gene>
    <name evidence="14" type="primary">folP</name>
    <name evidence="14" type="ORF">D7I44_05970</name>
</gene>
<keyword evidence="9 12" id="KW-0460">Magnesium</keyword>
<evidence type="ECO:0000256" key="11">
    <source>
        <dbReference type="ARBA" id="ARBA00030193"/>
    </source>
</evidence>
<evidence type="ECO:0000259" key="13">
    <source>
        <dbReference type="PROSITE" id="PS50972"/>
    </source>
</evidence>
<dbReference type="EMBL" id="CP032624">
    <property type="protein sequence ID" value="AYG03122.1"/>
    <property type="molecule type" value="Genomic_DNA"/>
</dbReference>
<evidence type="ECO:0000256" key="6">
    <source>
        <dbReference type="ARBA" id="ARBA00016919"/>
    </source>
</evidence>
<feature type="domain" description="Pterin-binding" evidence="13">
    <location>
        <begin position="2"/>
        <end position="256"/>
    </location>
</feature>
<dbReference type="PROSITE" id="PS00793">
    <property type="entry name" value="DHPS_2"/>
    <property type="match status" value="1"/>
</dbReference>
<dbReference type="GO" id="GO:0046656">
    <property type="term" value="P:folic acid biosynthetic process"/>
    <property type="evidence" value="ECO:0007669"/>
    <property type="project" value="UniProtKB-KW"/>
</dbReference>
<dbReference type="InterPro" id="IPR006390">
    <property type="entry name" value="DHP_synth_dom"/>
</dbReference>
<evidence type="ECO:0000313" key="15">
    <source>
        <dbReference type="Proteomes" id="UP000275069"/>
    </source>
</evidence>
<dbReference type="Pfam" id="PF00809">
    <property type="entry name" value="Pterin_bind"/>
    <property type="match status" value="1"/>
</dbReference>
<dbReference type="GO" id="GO:0004156">
    <property type="term" value="F:dihydropteroate synthase activity"/>
    <property type="evidence" value="ECO:0007669"/>
    <property type="project" value="UniProtKB-EC"/>
</dbReference>
<evidence type="ECO:0000256" key="9">
    <source>
        <dbReference type="ARBA" id="ARBA00022842"/>
    </source>
</evidence>
<dbReference type="AlphaFoldDB" id="A0A387BL93"/>
<dbReference type="InterPro" id="IPR000489">
    <property type="entry name" value="Pterin-binding_dom"/>
</dbReference>
<dbReference type="PROSITE" id="PS00792">
    <property type="entry name" value="DHPS_1"/>
    <property type="match status" value="1"/>
</dbReference>
<sequence>MTLIMGVLNVTPDSFSDGGRWASLDAAVAHAAELDAQGADLIDVGGESTRPGAPRVPVDEELGRVLPVIRELTARGIRTSIDTMNAATARAVIEAGASWINDVSGGQADPAMFDTAAELECGFMLSHWRGHSANMNALAVYADAAADVRDELKTQLDRALDAGVHGSRLVVDPGLGFAKNHEHNWRILARLDVLEELGFPVLIGASRKRFVGALLPDDAPIENRDLPTALISALAARAGVWGVRVHDVASTRLALDVVDQWKAFER</sequence>
<dbReference type="GO" id="GO:0046654">
    <property type="term" value="P:tetrahydrofolate biosynthetic process"/>
    <property type="evidence" value="ECO:0007669"/>
    <property type="project" value="UniProtKB-UniPathway"/>
</dbReference>
<keyword evidence="8 12" id="KW-0479">Metal-binding</keyword>
<dbReference type="CDD" id="cd00739">
    <property type="entry name" value="DHPS"/>
    <property type="match status" value="1"/>
</dbReference>
<accession>A0A387BL93</accession>
<dbReference type="EC" id="2.5.1.15" evidence="5 12"/>
<dbReference type="NCBIfam" id="TIGR01496">
    <property type="entry name" value="DHPS"/>
    <property type="match status" value="1"/>
</dbReference>
<proteinExistence type="inferred from homology"/>
<dbReference type="PANTHER" id="PTHR20941">
    <property type="entry name" value="FOLATE SYNTHESIS PROTEINS"/>
    <property type="match status" value="1"/>
</dbReference>
<dbReference type="Gene3D" id="3.20.20.20">
    <property type="entry name" value="Dihydropteroate synthase-like"/>
    <property type="match status" value="1"/>
</dbReference>
<dbReference type="PROSITE" id="PS50972">
    <property type="entry name" value="PTERIN_BINDING"/>
    <property type="match status" value="1"/>
</dbReference>
<evidence type="ECO:0000256" key="5">
    <source>
        <dbReference type="ARBA" id="ARBA00012458"/>
    </source>
</evidence>
<dbReference type="OrthoDB" id="9811744at2"/>
<dbReference type="InterPro" id="IPR011005">
    <property type="entry name" value="Dihydropteroate_synth-like_sf"/>
</dbReference>
<dbReference type="RefSeq" id="WP_120788654.1">
    <property type="nucleotide sequence ID" value="NZ_CP032624.1"/>
</dbReference>
<comment type="catalytic activity">
    <reaction evidence="1">
        <text>(7,8-dihydropterin-6-yl)methyl diphosphate + 4-aminobenzoate = 7,8-dihydropteroate + diphosphate</text>
        <dbReference type="Rhea" id="RHEA:19949"/>
        <dbReference type="ChEBI" id="CHEBI:17836"/>
        <dbReference type="ChEBI" id="CHEBI:17839"/>
        <dbReference type="ChEBI" id="CHEBI:33019"/>
        <dbReference type="ChEBI" id="CHEBI:72950"/>
        <dbReference type="EC" id="2.5.1.15"/>
    </reaction>
</comment>